<feature type="coiled-coil region" evidence="1">
    <location>
        <begin position="219"/>
        <end position="246"/>
    </location>
</feature>
<evidence type="ECO:0000313" key="3">
    <source>
        <dbReference type="EMBL" id="KAF4333147.1"/>
    </source>
</evidence>
<evidence type="ECO:0000313" key="4">
    <source>
        <dbReference type="Proteomes" id="UP000730481"/>
    </source>
</evidence>
<protein>
    <submittedName>
        <fullName evidence="3">Uncharacterized protein</fullName>
    </submittedName>
</protein>
<name>A0A9P5DNK0_9HYPO</name>
<comment type="caution">
    <text evidence="3">The sequence shown here is derived from an EMBL/GenBank/DDBJ whole genome shotgun (WGS) entry which is preliminary data.</text>
</comment>
<reference evidence="3" key="1">
    <citation type="journal article" date="2017" name="Mycologia">
        <title>Fusarium algeriense, sp. nov., a novel toxigenic crown rot pathogen of durum wheat from Algeria is nested in the Fusarium burgessii species complex.</title>
        <authorList>
            <person name="Laraba I."/>
            <person name="Keddad A."/>
            <person name="Boureghda H."/>
            <person name="Abdallah N."/>
            <person name="Vaughan M.M."/>
            <person name="Proctor R.H."/>
            <person name="Busman M."/>
            <person name="O'Donnell K."/>
        </authorList>
    </citation>
    <scope>NUCLEOTIDE SEQUENCE</scope>
    <source>
        <strain evidence="3">NRRL 25174</strain>
    </source>
</reference>
<gene>
    <name evidence="3" type="ORF">FBEOM_13046</name>
</gene>
<reference evidence="3" key="2">
    <citation type="submission" date="2020-02" db="EMBL/GenBank/DDBJ databases">
        <title>Identification and distribution of gene clusters putatively required for synthesis of sphingolipid metabolism inhibitors in phylogenetically diverse species of the filamentous fungus Fusarium.</title>
        <authorList>
            <person name="Kim H.-S."/>
            <person name="Busman M."/>
            <person name="Brown D.W."/>
            <person name="Divon H."/>
            <person name="Uhlig S."/>
            <person name="Proctor R.H."/>
        </authorList>
    </citation>
    <scope>NUCLEOTIDE SEQUENCE</scope>
    <source>
        <strain evidence="3">NRRL 25174</strain>
    </source>
</reference>
<dbReference type="Proteomes" id="UP000730481">
    <property type="component" value="Unassembled WGS sequence"/>
</dbReference>
<evidence type="ECO:0000256" key="1">
    <source>
        <dbReference type="SAM" id="Coils"/>
    </source>
</evidence>
<dbReference type="OrthoDB" id="5035739at2759"/>
<organism evidence="3 4">
    <name type="scientific">Fusarium beomiforme</name>
    <dbReference type="NCBI Taxonomy" id="44412"/>
    <lineage>
        <taxon>Eukaryota</taxon>
        <taxon>Fungi</taxon>
        <taxon>Dikarya</taxon>
        <taxon>Ascomycota</taxon>
        <taxon>Pezizomycotina</taxon>
        <taxon>Sordariomycetes</taxon>
        <taxon>Hypocreomycetidae</taxon>
        <taxon>Hypocreales</taxon>
        <taxon>Nectriaceae</taxon>
        <taxon>Fusarium</taxon>
        <taxon>Fusarium burgessii species complex</taxon>
    </lineage>
</organism>
<keyword evidence="4" id="KW-1185">Reference proteome</keyword>
<dbReference type="EMBL" id="PVQB02000898">
    <property type="protein sequence ID" value="KAF4333147.1"/>
    <property type="molecule type" value="Genomic_DNA"/>
</dbReference>
<evidence type="ECO:0000256" key="2">
    <source>
        <dbReference type="SAM" id="MobiDB-lite"/>
    </source>
</evidence>
<proteinExistence type="predicted"/>
<dbReference type="AlphaFoldDB" id="A0A9P5DNK0"/>
<feature type="coiled-coil region" evidence="1">
    <location>
        <begin position="270"/>
        <end position="297"/>
    </location>
</feature>
<accession>A0A9P5DNK0</accession>
<sequence length="300" mass="34269">MYLELTSPAEVSRTSPAQQREDNYLPLTALAETPIASSRSHGEMGAKVLALESEVAQLKKNIAEEIAAKEHIQTSLDEANRNWRSAELEASAKDVELGRVRERLESVNDRKDAELGRVRGRLAALNDRKEAELARASVREAVLQAAVNTLKEQNNNLVAEIRHQYMLTTHQHVQQLMPLMEDWKLQVETKIDEKYAKNEANNNSDSPRNECRARLRDFIAGHQEMIENLKKGNEKFEKQIADLKIKPATYLSDLTIDRFKSFIHERENIVTRLEEGNEGFKQKLDEMKKAKKAKKSKAKK</sequence>
<feature type="region of interest" description="Disordered" evidence="2">
    <location>
        <begin position="1"/>
        <end position="24"/>
    </location>
</feature>
<keyword evidence="1" id="KW-0175">Coiled coil</keyword>